<reference evidence="5" key="1">
    <citation type="submission" date="2014-09" db="EMBL/GenBank/DDBJ databases">
        <title>Draft genome sequence of an oleaginous Mucoromycotina fungus Mucor ambiguus NBRC6742.</title>
        <authorList>
            <person name="Takeda I."/>
            <person name="Yamane N."/>
            <person name="Morita T."/>
            <person name="Tamano K."/>
            <person name="Machida M."/>
            <person name="Baker S."/>
            <person name="Koike H."/>
        </authorList>
    </citation>
    <scope>NUCLEOTIDE SEQUENCE</scope>
    <source>
        <strain evidence="5">NBRC 6742</strain>
    </source>
</reference>
<keyword evidence="5" id="KW-0648">Protein biosynthesis</keyword>
<name>A0A0C9MBP5_9FUNG</name>
<dbReference type="FunFam" id="2.40.30.10:FF:000014">
    <property type="entry name" value="Probable GTP-binding protein 1"/>
    <property type="match status" value="1"/>
</dbReference>
<dbReference type="GO" id="GO:0003924">
    <property type="term" value="F:GTPase activity"/>
    <property type="evidence" value="ECO:0007669"/>
    <property type="project" value="InterPro"/>
</dbReference>
<dbReference type="Proteomes" id="UP000053815">
    <property type="component" value="Unassembled WGS sequence"/>
</dbReference>
<feature type="domain" description="Tr-type G" evidence="4">
    <location>
        <begin position="161"/>
        <end position="387"/>
    </location>
</feature>
<dbReference type="SUPFAM" id="SSF50465">
    <property type="entry name" value="EF-Tu/eEF-1alpha/eIF2-gamma C-terminal domain"/>
    <property type="match status" value="1"/>
</dbReference>
<dbReference type="OrthoDB" id="248233at2759"/>
<dbReference type="CDD" id="cd03708">
    <property type="entry name" value="GTPBP_III"/>
    <property type="match status" value="1"/>
</dbReference>
<keyword evidence="2" id="KW-0547">Nucleotide-binding</keyword>
<dbReference type="PANTHER" id="PTHR43721:SF9">
    <property type="entry name" value="GTP-BINDING PROTEIN 1"/>
    <property type="match status" value="1"/>
</dbReference>
<dbReference type="AlphaFoldDB" id="A0A0C9MBP5"/>
<evidence type="ECO:0000313" key="6">
    <source>
        <dbReference type="Proteomes" id="UP000053815"/>
    </source>
</evidence>
<protein>
    <submittedName>
        <fullName evidence="5">Elongation factor Tu GTP binding domain-containing protein</fullName>
    </submittedName>
</protein>
<comment type="similarity">
    <text evidence="1">Belongs to the TRAFAC class translation factor GTPase superfamily. Classic translation factor GTPase family. EF-Tu/EF-1A subfamily.</text>
</comment>
<dbReference type="CDD" id="cd04165">
    <property type="entry name" value="GTPBP1_like"/>
    <property type="match status" value="1"/>
</dbReference>
<evidence type="ECO:0000259" key="4">
    <source>
        <dbReference type="PROSITE" id="PS51722"/>
    </source>
</evidence>
<keyword evidence="5" id="KW-0251">Elongation factor</keyword>
<proteinExistence type="inferred from homology"/>
<dbReference type="InterPro" id="IPR009001">
    <property type="entry name" value="Transl_elong_EF1A/Init_IF2_C"/>
</dbReference>
<evidence type="ECO:0000256" key="3">
    <source>
        <dbReference type="ARBA" id="ARBA00023134"/>
    </source>
</evidence>
<evidence type="ECO:0000256" key="1">
    <source>
        <dbReference type="ARBA" id="ARBA00007249"/>
    </source>
</evidence>
<dbReference type="EMBL" id="DF836475">
    <property type="protein sequence ID" value="GAN08031.1"/>
    <property type="molecule type" value="Genomic_DNA"/>
</dbReference>
<dbReference type="Gene3D" id="2.40.30.10">
    <property type="entry name" value="Translation factors"/>
    <property type="match status" value="2"/>
</dbReference>
<keyword evidence="3" id="KW-0342">GTP-binding</keyword>
<dbReference type="PROSITE" id="PS51722">
    <property type="entry name" value="G_TR_2"/>
    <property type="match status" value="1"/>
</dbReference>
<dbReference type="InterPro" id="IPR050055">
    <property type="entry name" value="EF-Tu_GTPase"/>
</dbReference>
<dbReference type="InterPro" id="IPR035531">
    <property type="entry name" value="GTPBP1-like"/>
</dbReference>
<gene>
    <name evidence="5" type="ORF">MAM1_0186c07537</name>
</gene>
<keyword evidence="6" id="KW-1185">Reference proteome</keyword>
<dbReference type="STRING" id="91626.A0A0C9MBP5"/>
<organism evidence="5">
    <name type="scientific">Mucor ambiguus</name>
    <dbReference type="NCBI Taxonomy" id="91626"/>
    <lineage>
        <taxon>Eukaryota</taxon>
        <taxon>Fungi</taxon>
        <taxon>Fungi incertae sedis</taxon>
        <taxon>Mucoromycota</taxon>
        <taxon>Mucoromycotina</taxon>
        <taxon>Mucoromycetes</taxon>
        <taxon>Mucorales</taxon>
        <taxon>Mucorineae</taxon>
        <taxon>Mucoraceae</taxon>
        <taxon>Mucor</taxon>
    </lineage>
</organism>
<dbReference type="FunFam" id="2.40.30.10:FF:000084">
    <property type="entry name" value="GTP-binding elongation factor Tu family"/>
    <property type="match status" value="1"/>
</dbReference>
<dbReference type="InterPro" id="IPR000795">
    <property type="entry name" value="T_Tr_GTP-bd_dom"/>
</dbReference>
<dbReference type="InterPro" id="IPR004161">
    <property type="entry name" value="EFTu-like_2"/>
</dbReference>
<sequence>MTVNDDNLIDEANLLADALCKTSISDHKEQQTLVDSMLDNLINSAQENNGSTKALKEILLNPTQQDIDYLTNTISTRIEQGRGETLFEIGLEEDGSSMNLTQDDYNKCIETIRIVTDKLQADFANIDELNTLDPTAKPANSTASDVYHLMIRKRPQSVQDLLEIRVAVVGNVDAGKSTMLGVLTKGVLDDGRGKARVNLFRHKHEIESGRTSSVGGEILGFDATSRPILQTGKKASWEEITDKAAKVLSFVDLAGHEKYLKTTVFGMTGSAPEFAMLMVGANAGMIGMSKEHLGLALSLSIPVLVVITKIDRCPTHVLEKTLKELTSILKSKSCRKIPLFVENNHDVVMTAQNFVSERLCPIFQVSNVTGQGLDLVRNFLNILPSLTKYETDQPFHFEINETYSVPFVGTVVSGVMKSGMIHIGDKVLLGPDHAGQFITTSIKGIHRKRVSIPVARAGQSVTFALKNVRRNTIRKGQVLLAYEKDKPTPPSSRRFEAEVLVLYHSTTIKSKYQAMVHCGAVRQTASIITTDKTVLRTGDRAKVEFEFVKNPEYLTIGTRLIFREGRTKGVGKITRLLN</sequence>
<dbReference type="SUPFAM" id="SSF52540">
    <property type="entry name" value="P-loop containing nucleoside triphosphate hydrolases"/>
    <property type="match status" value="1"/>
</dbReference>
<dbReference type="Pfam" id="PF00009">
    <property type="entry name" value="GTP_EFTU"/>
    <property type="match status" value="1"/>
</dbReference>
<dbReference type="Pfam" id="PF03144">
    <property type="entry name" value="GTP_EFTU_D2"/>
    <property type="match status" value="1"/>
</dbReference>
<dbReference type="SUPFAM" id="SSF50447">
    <property type="entry name" value="Translation proteins"/>
    <property type="match status" value="1"/>
</dbReference>
<evidence type="ECO:0000313" key="5">
    <source>
        <dbReference type="EMBL" id="GAN08031.1"/>
    </source>
</evidence>
<accession>A0A0C9MBP5</accession>
<dbReference type="FunFam" id="3.40.50.300:FF:000091">
    <property type="entry name" value="Probable GTP-binding protein 1"/>
    <property type="match status" value="1"/>
</dbReference>
<dbReference type="GO" id="GO:0005525">
    <property type="term" value="F:GTP binding"/>
    <property type="evidence" value="ECO:0007669"/>
    <property type="project" value="UniProtKB-KW"/>
</dbReference>
<dbReference type="PANTHER" id="PTHR43721">
    <property type="entry name" value="ELONGATION FACTOR TU-RELATED"/>
    <property type="match status" value="1"/>
</dbReference>
<dbReference type="CDD" id="cd03694">
    <property type="entry name" value="GTPBP_II"/>
    <property type="match status" value="1"/>
</dbReference>
<evidence type="ECO:0000256" key="2">
    <source>
        <dbReference type="ARBA" id="ARBA00022741"/>
    </source>
</evidence>
<dbReference type="GO" id="GO:0003746">
    <property type="term" value="F:translation elongation factor activity"/>
    <property type="evidence" value="ECO:0007669"/>
    <property type="project" value="UniProtKB-KW"/>
</dbReference>
<dbReference type="Gene3D" id="3.40.50.300">
    <property type="entry name" value="P-loop containing nucleotide triphosphate hydrolases"/>
    <property type="match status" value="1"/>
</dbReference>
<dbReference type="InterPro" id="IPR009000">
    <property type="entry name" value="Transl_B-barrel_sf"/>
</dbReference>
<dbReference type="InterPro" id="IPR027417">
    <property type="entry name" value="P-loop_NTPase"/>
</dbReference>